<gene>
    <name evidence="1" type="ORF">SU32_12430</name>
</gene>
<keyword evidence="2" id="KW-1185">Reference proteome</keyword>
<dbReference type="STRING" id="1514904.SU32_12430"/>
<accession>A0A0N0E705</accession>
<sequence>MLVSISDTAPVDIDRWELEMKSKFGVSRFVALLFLMLSTGAGHTASDSKLMLNDTIALEHLEIIRPLRGAPNAQAYFTIWNGTERGIYLAKITNQSGLIFTLQKSIELDGNLQWQNVSMPKVIPPKSEFTAKADSFRLIVDAAVLNNANADKLRMLFKFVDGQPVEASASVLPFGTPPTDHHHGLLDGK</sequence>
<comment type="caution">
    <text evidence="1">The sequence shown here is derived from an EMBL/GenBank/DDBJ whole genome shotgun (WGS) entry which is preliminary data.</text>
</comment>
<dbReference type="EMBL" id="JXMU01000018">
    <property type="protein sequence ID" value="KPB00628.1"/>
    <property type="molecule type" value="Genomic_DNA"/>
</dbReference>
<dbReference type="PATRIC" id="fig|1514904.3.peg.1334"/>
<evidence type="ECO:0000313" key="2">
    <source>
        <dbReference type="Proteomes" id="UP000038011"/>
    </source>
</evidence>
<reference evidence="1 2" key="1">
    <citation type="submission" date="2015-01" db="EMBL/GenBank/DDBJ databases">
        <title>Ahrensia donghaiensis sp. nov., a novel dimethylsulphoniopropionate-cleavage bacterium isolated from seawater and emended descriptions of the genus Ahrensia and Ahrensia kielensis.</title>
        <authorList>
            <person name="Liu J."/>
        </authorList>
    </citation>
    <scope>NUCLEOTIDE SEQUENCE [LARGE SCALE GENOMIC DNA]</scope>
    <source>
        <strain evidence="1 2">LZD062</strain>
    </source>
</reference>
<evidence type="ECO:0000313" key="1">
    <source>
        <dbReference type="EMBL" id="KPB00628.1"/>
    </source>
</evidence>
<name>A0A0N0E705_9HYPH</name>
<protein>
    <recommendedName>
        <fullName evidence="3">Copper chaperone PCu(A)C</fullName>
    </recommendedName>
</protein>
<dbReference type="SUPFAM" id="SSF110087">
    <property type="entry name" value="DR1885-like metal-binding protein"/>
    <property type="match status" value="1"/>
</dbReference>
<dbReference type="AlphaFoldDB" id="A0A0N0E705"/>
<proteinExistence type="predicted"/>
<organism evidence="1 2">
    <name type="scientific">Ahrensia marina</name>
    <dbReference type="NCBI Taxonomy" id="1514904"/>
    <lineage>
        <taxon>Bacteria</taxon>
        <taxon>Pseudomonadati</taxon>
        <taxon>Pseudomonadota</taxon>
        <taxon>Alphaproteobacteria</taxon>
        <taxon>Hyphomicrobiales</taxon>
        <taxon>Ahrensiaceae</taxon>
        <taxon>Ahrensia</taxon>
    </lineage>
</organism>
<evidence type="ECO:0008006" key="3">
    <source>
        <dbReference type="Google" id="ProtNLM"/>
    </source>
</evidence>
<dbReference type="Proteomes" id="UP000038011">
    <property type="component" value="Unassembled WGS sequence"/>
</dbReference>
<dbReference type="InterPro" id="IPR036182">
    <property type="entry name" value="PCuAC_sf"/>
</dbReference>